<dbReference type="SUPFAM" id="SSF46785">
    <property type="entry name" value="Winged helix' DNA-binding domain"/>
    <property type="match status" value="1"/>
</dbReference>
<reference evidence="2 3" key="1">
    <citation type="journal article" date="2017" name="BMC Genomics">
        <title>Comparative genomic and phylogenomic analyses of the Bifidobacteriaceae family.</title>
        <authorList>
            <person name="Lugli G.A."/>
            <person name="Milani C."/>
            <person name="Turroni F."/>
            <person name="Duranti S."/>
            <person name="Mancabelli L."/>
            <person name="Mangifesta M."/>
            <person name="Ferrario C."/>
            <person name="Modesto M."/>
            <person name="Mattarelli P."/>
            <person name="Jiri K."/>
            <person name="van Sinderen D."/>
            <person name="Ventura M."/>
        </authorList>
    </citation>
    <scope>NUCLEOTIDE SEQUENCE [LARGE SCALE GENOMIC DNA]</scope>
    <source>
        <strain evidence="2 3">LMG 28769</strain>
    </source>
</reference>
<dbReference type="InterPro" id="IPR043129">
    <property type="entry name" value="ATPase_NBD"/>
</dbReference>
<dbReference type="Gene3D" id="1.10.10.10">
    <property type="entry name" value="Winged helix-like DNA-binding domain superfamily/Winged helix DNA-binding domain"/>
    <property type="match status" value="1"/>
</dbReference>
<evidence type="ECO:0000313" key="2">
    <source>
        <dbReference type="EMBL" id="OZG67155.1"/>
    </source>
</evidence>
<sequence>MTLKFPNRPGSPNIHRAGKSRLLMSASPADIRLQNRTVIMRALYPDDSYSRSELAKLTGMSKVSTSDVVSELLKEGLLSEGAYRTPHGPGKPSQLIHFNAASGAIVSMDLSNVARLRGVVVDLAGKVMHRVEIELPHDEKLDASEVIKLCRSLLKMCDACVIGIAVATPGTVNAEGLILEAPKLGWVNMNLVKQLGVLADCPVVVTNDADAAVFAEGHFGAGFSDMILVQIAHGVGAGLLIDNDVVRGKGFMAGEIGHVVMSDGTCPCVCGKIGCLETMVSAPVLDEAITNNPDGRDQILAQAGHELGRALAMPVALTNITHVVIAGVPRLANQTMVDAAQSTIDVLTRSRFMQAVHVQVSTLGEDAAMRGAAGLVLRNVLAVL</sequence>
<comment type="caution">
    <text evidence="2">The sequence shown here is derived from an EMBL/GenBank/DDBJ whole genome shotgun (WGS) entry which is preliminary data.</text>
</comment>
<dbReference type="InterPro" id="IPR036388">
    <property type="entry name" value="WH-like_DNA-bd_sf"/>
</dbReference>
<comment type="similarity">
    <text evidence="1">Belongs to the ROK (NagC/XylR) family.</text>
</comment>
<dbReference type="PANTHER" id="PTHR18964">
    <property type="entry name" value="ROK (REPRESSOR, ORF, KINASE) FAMILY"/>
    <property type="match status" value="1"/>
</dbReference>
<dbReference type="PANTHER" id="PTHR18964:SF149">
    <property type="entry name" value="BIFUNCTIONAL UDP-N-ACETYLGLUCOSAMINE 2-EPIMERASE_N-ACETYLMANNOSAMINE KINASE"/>
    <property type="match status" value="1"/>
</dbReference>
<keyword evidence="3" id="KW-1185">Reference proteome</keyword>
<proteinExistence type="inferred from homology"/>
<name>A0A261G7K3_9BIFI</name>
<dbReference type="AlphaFoldDB" id="A0A261G7K3"/>
<dbReference type="EMBL" id="MWXA01000005">
    <property type="protein sequence ID" value="OZG67155.1"/>
    <property type="molecule type" value="Genomic_DNA"/>
</dbReference>
<evidence type="ECO:0000256" key="1">
    <source>
        <dbReference type="ARBA" id="ARBA00006479"/>
    </source>
</evidence>
<dbReference type="PROSITE" id="PS01125">
    <property type="entry name" value="ROK"/>
    <property type="match status" value="1"/>
</dbReference>
<dbReference type="RefSeq" id="WP_415448306.1">
    <property type="nucleotide sequence ID" value="NZ_JBDNMU010000001.1"/>
</dbReference>
<dbReference type="InterPro" id="IPR000600">
    <property type="entry name" value="ROK"/>
</dbReference>
<dbReference type="Pfam" id="PF00480">
    <property type="entry name" value="ROK"/>
    <property type="match status" value="1"/>
</dbReference>
<organism evidence="2 3">
    <name type="scientific">Bifidobacterium aquikefiri</name>
    <dbReference type="NCBI Taxonomy" id="1653207"/>
    <lineage>
        <taxon>Bacteria</taxon>
        <taxon>Bacillati</taxon>
        <taxon>Actinomycetota</taxon>
        <taxon>Actinomycetes</taxon>
        <taxon>Bifidobacteriales</taxon>
        <taxon>Bifidobacteriaceae</taxon>
        <taxon>Bifidobacterium</taxon>
    </lineage>
</organism>
<protein>
    <submittedName>
        <fullName evidence="2">ROK family</fullName>
    </submittedName>
</protein>
<dbReference type="InterPro" id="IPR049874">
    <property type="entry name" value="ROK_cs"/>
</dbReference>
<evidence type="ECO:0000313" key="3">
    <source>
        <dbReference type="Proteomes" id="UP000216451"/>
    </source>
</evidence>
<dbReference type="Proteomes" id="UP000216451">
    <property type="component" value="Unassembled WGS sequence"/>
</dbReference>
<gene>
    <name evidence="2" type="ORF">BAQU_1227</name>
</gene>
<dbReference type="InterPro" id="IPR036390">
    <property type="entry name" value="WH_DNA-bd_sf"/>
</dbReference>
<accession>A0A261G7K3</accession>
<dbReference type="SUPFAM" id="SSF53067">
    <property type="entry name" value="Actin-like ATPase domain"/>
    <property type="match status" value="1"/>
</dbReference>
<dbReference type="Gene3D" id="3.30.420.40">
    <property type="match status" value="2"/>
</dbReference>